<keyword evidence="3" id="KW-1185">Reference proteome</keyword>
<evidence type="ECO:0000256" key="1">
    <source>
        <dbReference type="SAM" id="Coils"/>
    </source>
</evidence>
<evidence type="ECO:0000313" key="2">
    <source>
        <dbReference type="EMBL" id="XAE44499.1"/>
    </source>
</evidence>
<dbReference type="NCBIfam" id="TIGR02780">
    <property type="entry name" value="TrbJ_Ti"/>
    <property type="match status" value="1"/>
</dbReference>
<protein>
    <submittedName>
        <fullName evidence="2">P-type conjugative transfer protein TrbJ</fullName>
    </submittedName>
</protein>
<proteinExistence type="predicted"/>
<sequence>MKRLRSLGVVIVLAGGTICSPPRAHAQWAVIDSANLGQNILTAARSLQEVNNQITQIQQFVQMLQNQARNLTSLPFSTLAQLQSSMSQLTGLMQQAQALSYSVTQLQQQFQALYPTYAGGVTQAGLLADAQTRWTASVASYQHSMAVQSQIVQAMPGDQAQITALMGQSQGAVGSLQAIQSGNQLLALQARQMAATQDLLAASGRASEADAMRRAEVENAAQAEWKRFYGNGVGYTPTTVTVFGGLSP</sequence>
<evidence type="ECO:0000313" key="3">
    <source>
        <dbReference type="Proteomes" id="UP001449795"/>
    </source>
</evidence>
<dbReference type="EMBL" id="CP152276">
    <property type="protein sequence ID" value="XAE44499.1"/>
    <property type="molecule type" value="Genomic_DNA"/>
</dbReference>
<name>A0ABZ3DAB0_9PROT</name>
<dbReference type="Proteomes" id="UP001449795">
    <property type="component" value="Chromosome"/>
</dbReference>
<organism evidence="2 3">
    <name type="scientific">Nguyenibacter vanlangensis</name>
    <dbReference type="NCBI Taxonomy" id="1216886"/>
    <lineage>
        <taxon>Bacteria</taxon>
        <taxon>Pseudomonadati</taxon>
        <taxon>Pseudomonadota</taxon>
        <taxon>Alphaproteobacteria</taxon>
        <taxon>Acetobacterales</taxon>
        <taxon>Acetobacteraceae</taxon>
        <taxon>Nguyenibacter</taxon>
    </lineage>
</organism>
<keyword evidence="1" id="KW-0175">Coiled coil</keyword>
<accession>A0ABZ3DAB0</accession>
<feature type="coiled-coil region" evidence="1">
    <location>
        <begin position="47"/>
        <end position="99"/>
    </location>
</feature>
<reference evidence="2 3" key="1">
    <citation type="submission" date="2024-04" db="EMBL/GenBank/DDBJ databases">
        <title>Complete genome sequence of Nguyenibacter vanlangesis HBCM-1154, a strain capable of nitrogen fixation, IAA production, and phosphorus solubilization isolated from sugarcane soil.</title>
        <authorList>
            <person name="MY HANH P."/>
        </authorList>
    </citation>
    <scope>NUCLEOTIDE SEQUENCE [LARGE SCALE GENOMIC DNA]</scope>
    <source>
        <strain evidence="2 3">HBCM 1154</strain>
    </source>
</reference>
<dbReference type="InterPro" id="IPR014147">
    <property type="entry name" value="T4SS_TrbJ"/>
</dbReference>
<dbReference type="RefSeq" id="WP_342629751.1">
    <property type="nucleotide sequence ID" value="NZ_CP152276.1"/>
</dbReference>
<dbReference type="NCBIfam" id="NF010448">
    <property type="entry name" value="PRK13874.1"/>
    <property type="match status" value="1"/>
</dbReference>
<gene>
    <name evidence="2" type="primary">trbJ</name>
    <name evidence="2" type="ORF">AAC691_08770</name>
</gene>